<evidence type="ECO:0000313" key="2">
    <source>
        <dbReference type="Proteomes" id="UP000036270"/>
    </source>
</evidence>
<protein>
    <submittedName>
        <fullName evidence="1">Mannitol operon repressor</fullName>
    </submittedName>
</protein>
<dbReference type="STRING" id="67855.RO21_09615"/>
<proteinExistence type="predicted"/>
<dbReference type="SUPFAM" id="SSF158668">
    <property type="entry name" value="MtlR-like"/>
    <property type="match status" value="1"/>
</dbReference>
<name>A0A0J5S1Z1_9PAST</name>
<dbReference type="AlphaFoldDB" id="A0A0J5S1Z1"/>
<reference evidence="1 2" key="1">
    <citation type="submission" date="2014-12" db="EMBL/GenBank/DDBJ databases">
        <title>Reclassification of Actinobacillus muris as Muribacter muris.</title>
        <authorList>
            <person name="Christensen H."/>
            <person name="Nicklas W."/>
            <person name="Bisgaard M."/>
        </authorList>
    </citation>
    <scope>NUCLEOTIDE SEQUENCE [LARGE SCALE GENOMIC DNA]</scope>
    <source>
        <strain evidence="1 2">Ackerman80-443D</strain>
    </source>
</reference>
<organism evidence="1 2">
    <name type="scientific">Muribacter muris</name>
    <dbReference type="NCBI Taxonomy" id="67855"/>
    <lineage>
        <taxon>Bacteria</taxon>
        <taxon>Pseudomonadati</taxon>
        <taxon>Pseudomonadota</taxon>
        <taxon>Gammaproteobacteria</taxon>
        <taxon>Pasteurellales</taxon>
        <taxon>Pasteurellaceae</taxon>
        <taxon>Muribacter</taxon>
    </lineage>
</organism>
<dbReference type="EMBL" id="JWIZ01000063">
    <property type="protein sequence ID" value="KMK50842.1"/>
    <property type="molecule type" value="Genomic_DNA"/>
</dbReference>
<dbReference type="Gene3D" id="1.20.120.330">
    <property type="entry name" value="Nucleotidyltransferases domain 2"/>
    <property type="match status" value="1"/>
</dbReference>
<dbReference type="RefSeq" id="WP_047977586.1">
    <property type="nucleotide sequence ID" value="NZ_JWIZ01000063.1"/>
</dbReference>
<dbReference type="PANTHER" id="PTHR37941:SF1">
    <property type="entry name" value="FUMARASE E-RELATED"/>
    <property type="match status" value="1"/>
</dbReference>
<keyword evidence="2" id="KW-1185">Reference proteome</keyword>
<sequence>MQNQDHFIEQLSEVASFRGFLALSTLQFNQQIEHLIERVFRKTDFALKSVVDSLFEHQGPLSDLSVRLKLLLGLGVISAQVYQDILTFLEMKTVMSDEINEPAFADELVIQFAEKLHHIDLEPFKALQKMTVGIENKDSIQHQMQQYRLEKIMRSGLILAIAHILDSLNVDSPL</sequence>
<comment type="caution">
    <text evidence="1">The sequence shown here is derived from an EMBL/GenBank/DDBJ whole genome shotgun (WGS) entry which is preliminary data.</text>
</comment>
<dbReference type="PANTHER" id="PTHR37941">
    <property type="entry name" value="FUMARASE E-RELATED"/>
    <property type="match status" value="1"/>
</dbReference>
<gene>
    <name evidence="1" type="ORF">RO21_09615</name>
</gene>
<dbReference type="PATRIC" id="fig|67855.3.peg.2027"/>
<accession>A0A0J5S1Z1</accession>
<dbReference type="InterPro" id="IPR038026">
    <property type="entry name" value="MtlR-like_sf"/>
</dbReference>
<dbReference type="NCBIfam" id="NF008234">
    <property type="entry name" value="PRK11001.1"/>
    <property type="match status" value="1"/>
</dbReference>
<dbReference type="GO" id="GO:0045892">
    <property type="term" value="P:negative regulation of DNA-templated transcription"/>
    <property type="evidence" value="ECO:0007669"/>
    <property type="project" value="TreeGrafter"/>
</dbReference>
<dbReference type="Proteomes" id="UP000036270">
    <property type="component" value="Unassembled WGS sequence"/>
</dbReference>
<dbReference type="InterPro" id="IPR007761">
    <property type="entry name" value="MtlR-like"/>
</dbReference>
<dbReference type="Pfam" id="PF05068">
    <property type="entry name" value="MtlR"/>
    <property type="match status" value="1"/>
</dbReference>
<evidence type="ECO:0000313" key="1">
    <source>
        <dbReference type="EMBL" id="KMK50842.1"/>
    </source>
</evidence>